<dbReference type="KEGG" id="hse:Hsero_3368"/>
<dbReference type="PANTHER" id="PTHR30373">
    <property type="entry name" value="UPF0603 PROTEIN YGCG"/>
    <property type="match status" value="1"/>
</dbReference>
<feature type="domain" description="TPM" evidence="1">
    <location>
        <begin position="31"/>
        <end position="148"/>
    </location>
</feature>
<dbReference type="RefSeq" id="WP_013235313.1">
    <property type="nucleotide sequence ID" value="NC_014323.1"/>
</dbReference>
<dbReference type="HOGENOM" id="CLU_086382_1_0_4"/>
<dbReference type="PANTHER" id="PTHR30373:SF8">
    <property type="entry name" value="BLL7265 PROTEIN"/>
    <property type="match status" value="1"/>
</dbReference>
<evidence type="ECO:0000313" key="3">
    <source>
        <dbReference type="Proteomes" id="UP000000329"/>
    </source>
</evidence>
<dbReference type="Pfam" id="PF04536">
    <property type="entry name" value="TPM_phosphatase"/>
    <property type="match status" value="1"/>
</dbReference>
<sequence>MPHNNTSPSLPARLLHHLRMTRAAARRAFPSTTLKAIQASIGAGEREHRAQVRVIVEAALSLGAVRRGDSARQRAHELFSHYRIWDTEENCGVLVYINLADRKVEIVADRGVNARVTREQWQQVCRAMTAGYAQGEYEASTLQALASLHEILRKVLPREPDAAGDMHNELSDKPLLL</sequence>
<dbReference type="Gene3D" id="3.10.310.50">
    <property type="match status" value="1"/>
</dbReference>
<organism evidence="2 3">
    <name type="scientific">Herbaspirillum seropedicae (strain SmR1)</name>
    <dbReference type="NCBI Taxonomy" id="757424"/>
    <lineage>
        <taxon>Bacteria</taxon>
        <taxon>Pseudomonadati</taxon>
        <taxon>Pseudomonadota</taxon>
        <taxon>Betaproteobacteria</taxon>
        <taxon>Burkholderiales</taxon>
        <taxon>Oxalobacteraceae</taxon>
        <taxon>Herbaspirillum</taxon>
    </lineage>
</organism>
<evidence type="ECO:0000313" key="2">
    <source>
        <dbReference type="EMBL" id="ADJ64849.1"/>
    </source>
</evidence>
<dbReference type="STRING" id="757424.Hsero_3368"/>
<dbReference type="GeneID" id="29392909"/>
<dbReference type="EMBL" id="CP002039">
    <property type="protein sequence ID" value="ADJ64849.1"/>
    <property type="molecule type" value="Genomic_DNA"/>
</dbReference>
<dbReference type="InterPro" id="IPR007621">
    <property type="entry name" value="TPM_dom"/>
</dbReference>
<protein>
    <submittedName>
        <fullName evidence="2">Membrane protein</fullName>
    </submittedName>
</protein>
<proteinExistence type="predicted"/>
<evidence type="ECO:0000259" key="1">
    <source>
        <dbReference type="Pfam" id="PF04536"/>
    </source>
</evidence>
<keyword evidence="3" id="KW-1185">Reference proteome</keyword>
<reference evidence="2 3" key="1">
    <citation type="submission" date="2010-04" db="EMBL/GenBank/DDBJ databases">
        <title>The genome of Herbaspirillum seropedicae SmR1, an endophytic, nitrogen-fixing, plant-growth promoting beta-Proteobacteria.</title>
        <authorList>
            <person name="Pedrosa F.O."/>
            <person name="Monteiro R.A."/>
            <person name="Wassem R."/>
            <person name="Cruz L.M."/>
            <person name="Ayub R.A."/>
            <person name="Colauto N.B."/>
            <person name="Fernandez M.A."/>
            <person name="Fungaro M.H.P."/>
            <person name="Grisard E.C."/>
            <person name="Hungria M."/>
            <person name="Madeira H.M.F."/>
            <person name="Nodari R.O."/>
            <person name="Osaku C.A."/>
            <person name="Petzl-Erler M.L."/>
            <person name="Terenzi H."/>
            <person name="Vieira L.G.E."/>
            <person name="Almeida M.I.M."/>
            <person name="Alves L.R."/>
            <person name="Arantes O.M.N."/>
            <person name="Balsanelli E."/>
            <person name="Barcellos F.G."/>
            <person name="Baura V.A."/>
            <person name="Binde D.R."/>
            <person name="Campo R.J."/>
            <person name="Chubatsu L.S."/>
            <person name="Chueire L.M.O."/>
            <person name="Ciferri R.R."/>
            <person name="Correa L.C."/>
            <person name="da Conceicao Silva J.L."/>
            <person name="Dabul A.N.G."/>
            <person name="Dambros B.P."/>
            <person name="Faoro H."/>
            <person name="Favetti A."/>
            <person name="Friedermann G."/>
            <person name="Furlaneto M.C."/>
            <person name="Gasques L.S."/>
            <person name="Gimenes C.C.T."/>
            <person name="Gioppo N.M.R."/>
            <person name="Glienke-Blanco C."/>
            <person name="Godoy L.P."/>
            <person name="Guerra M.P."/>
            <person name="Karp S."/>
            <person name="Kava-Cordeiro V."/>
            <person name="Margarido V.P."/>
            <person name="Mathioni S.M."/>
            <person name="Menck-Soares M.A."/>
            <person name="Murace N.K."/>
            <person name="Nicolas M.F."/>
            <person name="Oliveira C.E.C."/>
            <person name="Pagnan N.A.B."/>
            <person name="Pamphile J.A."/>
            <person name="Patussi E.V."/>
            <person name="Pereira L.F.P."/>
            <person name="Pereira-Ferrari L."/>
            <person name="Pinto F.G.S."/>
            <person name="Precoma C."/>
            <person name="Prioli A.J."/>
            <person name="Prioli S.M.A.P."/>
            <person name="Raittz R.T."/>
            <person name="Ramos H.J.O."/>
            <person name="Ribeiro E.M.S.F."/>
            <person name="Rigo L.U."/>
            <person name="Rocha C.L.M.S.C."/>
            <person name="Rocha S.N."/>
            <person name="Santos K."/>
            <person name="Satori D."/>
            <person name="Silva A.G."/>
            <person name="Simao R.C.G."/>
            <person name="Soares M.A.M."/>
            <person name="Souza E.M."/>
            <person name="Steffens M.B.R."/>
            <person name="Steindel M."/>
            <person name="Tadra-Sfeir M.Z."/>
            <person name="Takahashi E.K."/>
            <person name="Torres R.A."/>
            <person name="Valle J.S."/>
            <person name="Vernal J.I."/>
            <person name="Vilas-Boas L.A."/>
            <person name="Watanabe M.A.E."/>
            <person name="Weiss V.A."/>
            <person name="Yates M.A."/>
            <person name="Souza E.M."/>
        </authorList>
    </citation>
    <scope>NUCLEOTIDE SEQUENCE [LARGE SCALE GENOMIC DNA]</scope>
    <source>
        <strain evidence="2 3">SmR1</strain>
    </source>
</reference>
<dbReference type="OrthoDB" id="5683663at2"/>
<dbReference type="Proteomes" id="UP000000329">
    <property type="component" value="Chromosome"/>
</dbReference>
<name>D8J266_HERSS</name>
<accession>D8J266</accession>
<dbReference type="AlphaFoldDB" id="D8J266"/>
<gene>
    <name evidence="2" type="ordered locus">Hsero_3368</name>
</gene>
<dbReference type="eggNOG" id="COG3762">
    <property type="taxonomic scope" value="Bacteria"/>
</dbReference>